<dbReference type="Gene3D" id="3.30.830.10">
    <property type="entry name" value="Metalloenzyme, LuxS/M16 peptidase-like"/>
    <property type="match status" value="1"/>
</dbReference>
<feature type="region of interest" description="Disordered" evidence="2">
    <location>
        <begin position="1"/>
        <end position="23"/>
    </location>
</feature>
<evidence type="ECO:0000313" key="4">
    <source>
        <dbReference type="EnsemblPlants" id="AET3Gv21212900.3"/>
    </source>
</evidence>
<reference evidence="4" key="4">
    <citation type="submission" date="2019-03" db="UniProtKB">
        <authorList>
            <consortium name="EnsemblPlants"/>
        </authorList>
    </citation>
    <scope>IDENTIFICATION</scope>
</reference>
<dbReference type="GO" id="GO:0005739">
    <property type="term" value="C:mitochondrion"/>
    <property type="evidence" value="ECO:0007669"/>
    <property type="project" value="TreeGrafter"/>
</dbReference>
<reference evidence="4" key="3">
    <citation type="journal article" date="2017" name="Nature">
        <title>Genome sequence of the progenitor of the wheat D genome Aegilops tauschii.</title>
        <authorList>
            <person name="Luo M.C."/>
            <person name="Gu Y.Q."/>
            <person name="Puiu D."/>
            <person name="Wang H."/>
            <person name="Twardziok S.O."/>
            <person name="Deal K.R."/>
            <person name="Huo N."/>
            <person name="Zhu T."/>
            <person name="Wang L."/>
            <person name="Wang Y."/>
            <person name="McGuire P.E."/>
            <person name="Liu S."/>
            <person name="Long H."/>
            <person name="Ramasamy R.K."/>
            <person name="Rodriguez J.C."/>
            <person name="Van S.L."/>
            <person name="Yuan L."/>
            <person name="Wang Z."/>
            <person name="Xia Z."/>
            <person name="Xiao L."/>
            <person name="Anderson O.D."/>
            <person name="Ouyang S."/>
            <person name="Liang Y."/>
            <person name="Zimin A.V."/>
            <person name="Pertea G."/>
            <person name="Qi P."/>
            <person name="Bennetzen J.L."/>
            <person name="Dai X."/>
            <person name="Dawson M.W."/>
            <person name="Muller H.G."/>
            <person name="Kugler K."/>
            <person name="Rivarola-Duarte L."/>
            <person name="Spannagl M."/>
            <person name="Mayer K.F.X."/>
            <person name="Lu F.H."/>
            <person name="Bevan M.W."/>
            <person name="Leroy P."/>
            <person name="Li P."/>
            <person name="You F.M."/>
            <person name="Sun Q."/>
            <person name="Liu Z."/>
            <person name="Lyons E."/>
            <person name="Wicker T."/>
            <person name="Salzberg S.L."/>
            <person name="Devos K.M."/>
            <person name="Dvorak J."/>
        </authorList>
    </citation>
    <scope>NUCLEOTIDE SEQUENCE [LARGE SCALE GENOMIC DNA]</scope>
    <source>
        <strain evidence="4">cv. AL8/78</strain>
    </source>
</reference>
<dbReference type="Gramene" id="AET3Gv21212900.3">
    <property type="protein sequence ID" value="AET3Gv21212900.3"/>
    <property type="gene ID" value="AET3Gv21212900"/>
</dbReference>
<dbReference type="InterPro" id="IPR011765">
    <property type="entry name" value="Pept_M16_N"/>
</dbReference>
<dbReference type="GO" id="GO:0046872">
    <property type="term" value="F:metal ion binding"/>
    <property type="evidence" value="ECO:0007669"/>
    <property type="project" value="InterPro"/>
</dbReference>
<proteinExistence type="inferred from homology"/>
<dbReference type="PANTHER" id="PTHR11851:SF49">
    <property type="entry name" value="MITOCHONDRIAL-PROCESSING PEPTIDASE SUBUNIT ALPHA"/>
    <property type="match status" value="1"/>
</dbReference>
<evidence type="ECO:0000259" key="3">
    <source>
        <dbReference type="Pfam" id="PF00675"/>
    </source>
</evidence>
<reference evidence="4" key="5">
    <citation type="journal article" date="2021" name="G3 (Bethesda)">
        <title>Aegilops tauschii genome assembly Aet v5.0 features greater sequence contiguity and improved annotation.</title>
        <authorList>
            <person name="Wang L."/>
            <person name="Zhu T."/>
            <person name="Rodriguez J.C."/>
            <person name="Deal K.R."/>
            <person name="Dubcovsky J."/>
            <person name="McGuire P.E."/>
            <person name="Lux T."/>
            <person name="Spannagl M."/>
            <person name="Mayer K.F.X."/>
            <person name="Baldrich P."/>
            <person name="Meyers B.C."/>
            <person name="Huo N."/>
            <person name="Gu Y.Q."/>
            <person name="Zhou H."/>
            <person name="Devos K.M."/>
            <person name="Bennetzen J.L."/>
            <person name="Unver T."/>
            <person name="Budak H."/>
            <person name="Gulick P.J."/>
            <person name="Galiba G."/>
            <person name="Kalapos B."/>
            <person name="Nelson D.R."/>
            <person name="Li P."/>
            <person name="You F.M."/>
            <person name="Luo M.C."/>
            <person name="Dvorak J."/>
        </authorList>
    </citation>
    <scope>NUCLEOTIDE SEQUENCE [LARGE SCALE GENOMIC DNA]</scope>
    <source>
        <strain evidence="4">cv. AL8/78</strain>
    </source>
</reference>
<evidence type="ECO:0000313" key="5">
    <source>
        <dbReference type="Proteomes" id="UP000015105"/>
    </source>
</evidence>
<evidence type="ECO:0000256" key="1">
    <source>
        <dbReference type="ARBA" id="ARBA00007261"/>
    </source>
</evidence>
<dbReference type="SUPFAM" id="SSF63411">
    <property type="entry name" value="LuxS/MPP-like metallohydrolase"/>
    <property type="match status" value="1"/>
</dbReference>
<comment type="similarity">
    <text evidence="1">Belongs to the peptidase M16 family.</text>
</comment>
<keyword evidence="5" id="KW-1185">Reference proteome</keyword>
<feature type="domain" description="Peptidase M16 N-terminal" evidence="3">
    <location>
        <begin position="107"/>
        <end position="252"/>
    </location>
</feature>
<protein>
    <recommendedName>
        <fullName evidence="3">Peptidase M16 N-terminal domain-containing protein</fullName>
    </recommendedName>
</protein>
<dbReference type="InterPro" id="IPR050361">
    <property type="entry name" value="MPP/UQCRC_Complex"/>
</dbReference>
<dbReference type="FunFam" id="3.30.830.10:FF:000008">
    <property type="entry name" value="Mitochondrial-processing peptidase subunit beta"/>
    <property type="match status" value="1"/>
</dbReference>
<dbReference type="PANTHER" id="PTHR11851">
    <property type="entry name" value="METALLOPROTEASE"/>
    <property type="match status" value="1"/>
</dbReference>
<evidence type="ECO:0000256" key="2">
    <source>
        <dbReference type="SAM" id="MobiDB-lite"/>
    </source>
</evidence>
<reference evidence="5" key="2">
    <citation type="journal article" date="2017" name="Nat. Plants">
        <title>The Aegilops tauschii genome reveals multiple impacts of transposons.</title>
        <authorList>
            <person name="Zhao G."/>
            <person name="Zou C."/>
            <person name="Li K."/>
            <person name="Wang K."/>
            <person name="Li T."/>
            <person name="Gao L."/>
            <person name="Zhang X."/>
            <person name="Wang H."/>
            <person name="Yang Z."/>
            <person name="Liu X."/>
            <person name="Jiang W."/>
            <person name="Mao L."/>
            <person name="Kong X."/>
            <person name="Jiao Y."/>
            <person name="Jia J."/>
        </authorList>
    </citation>
    <scope>NUCLEOTIDE SEQUENCE [LARGE SCALE GENOMIC DNA]</scope>
    <source>
        <strain evidence="5">cv. AL8/78</strain>
    </source>
</reference>
<dbReference type="Proteomes" id="UP000015105">
    <property type="component" value="Chromosome 3D"/>
</dbReference>
<dbReference type="Pfam" id="PF00675">
    <property type="entry name" value="Peptidase_M16"/>
    <property type="match status" value="1"/>
</dbReference>
<name>A0A453GUN6_AEGTS</name>
<accession>A0A453GUN6</accession>
<reference evidence="5" key="1">
    <citation type="journal article" date="2014" name="Science">
        <title>Ancient hybridizations among the ancestral genomes of bread wheat.</title>
        <authorList>
            <consortium name="International Wheat Genome Sequencing Consortium,"/>
            <person name="Marcussen T."/>
            <person name="Sandve S.R."/>
            <person name="Heier L."/>
            <person name="Spannagl M."/>
            <person name="Pfeifer M."/>
            <person name="Jakobsen K.S."/>
            <person name="Wulff B.B."/>
            <person name="Steuernagel B."/>
            <person name="Mayer K.F."/>
            <person name="Olsen O.A."/>
        </authorList>
    </citation>
    <scope>NUCLEOTIDE SEQUENCE [LARGE SCALE GENOMIC DNA]</scope>
    <source>
        <strain evidence="5">cv. AL8/78</strain>
    </source>
</reference>
<organism evidence="4 5">
    <name type="scientific">Aegilops tauschii subsp. strangulata</name>
    <name type="common">Goatgrass</name>
    <dbReference type="NCBI Taxonomy" id="200361"/>
    <lineage>
        <taxon>Eukaryota</taxon>
        <taxon>Viridiplantae</taxon>
        <taxon>Streptophyta</taxon>
        <taxon>Embryophyta</taxon>
        <taxon>Tracheophyta</taxon>
        <taxon>Spermatophyta</taxon>
        <taxon>Magnoliopsida</taxon>
        <taxon>Liliopsida</taxon>
        <taxon>Poales</taxon>
        <taxon>Poaceae</taxon>
        <taxon>BOP clade</taxon>
        <taxon>Pooideae</taxon>
        <taxon>Triticodae</taxon>
        <taxon>Triticeae</taxon>
        <taxon>Triticinae</taxon>
        <taxon>Aegilops</taxon>
    </lineage>
</organism>
<dbReference type="AlphaFoldDB" id="A0A453GUN6"/>
<sequence>LPLLHGSSSSPSSPAAPSTSTGPAAAMLRLRSSARLLRKLCEASRPLGRGEAQRVLPTMTRGLSGAASAARSTSLLHPLPGLDLPPCLPDQLARLPTRITTLPNGVRVASEDVPGPTACVGVFVASGSIHESPESAGATHLLEKLAFKDTAHRSHMQIVQEVEATGGNVGASASREQMVYSYDTLKAYIPQAVEVLLDSVRNPLFIQDEVDRQLALTREEVQEVQKNPEKFLQEVLNLVGYEGAIANPLIAPEEALEIINADIIRKFYHVMLLTFEFCIPPEHGLLLGGLHLHNFW</sequence>
<dbReference type="EnsemblPlants" id="AET3Gv21212900.3">
    <property type="protein sequence ID" value="AET3Gv21212900.3"/>
    <property type="gene ID" value="AET3Gv21212900"/>
</dbReference>
<dbReference type="InterPro" id="IPR011249">
    <property type="entry name" value="Metalloenz_LuxS/M16"/>
</dbReference>